<keyword evidence="5" id="KW-0963">Cytoplasm</keyword>
<keyword evidence="7" id="KW-1185">Reference proteome</keyword>
<sequence>MTEHNNTEAQQAQENSFAIQRVYIKDVSFETPNVPQIFPKEWQPEVNIELNTSSQLIVENVYEVALRVTLTTKSNDEVAYICEVTQAGIFSVVGFSGNQLQHCLGAFCPNILFPYARETISSLVNKGTFQPVNLEPVNFDALFMNYLQQQQAGTNDEVVMPAVNTSENLQ</sequence>
<evidence type="ECO:0000256" key="5">
    <source>
        <dbReference type="HAMAP-Rule" id="MF_00821"/>
    </source>
</evidence>
<accession>A0ABP9NEE9</accession>
<dbReference type="InterPro" id="IPR003708">
    <property type="entry name" value="SecB"/>
</dbReference>
<name>A0ABP9NEE9_9GAMM</name>
<organism evidence="6 7">
    <name type="scientific">Orbus sasakiae</name>
    <dbReference type="NCBI Taxonomy" id="1078475"/>
    <lineage>
        <taxon>Bacteria</taxon>
        <taxon>Pseudomonadati</taxon>
        <taxon>Pseudomonadota</taxon>
        <taxon>Gammaproteobacteria</taxon>
        <taxon>Orbales</taxon>
        <taxon>Orbaceae</taxon>
        <taxon>Orbus</taxon>
    </lineage>
</organism>
<evidence type="ECO:0000256" key="2">
    <source>
        <dbReference type="ARBA" id="ARBA00022448"/>
    </source>
</evidence>
<dbReference type="InterPro" id="IPR035958">
    <property type="entry name" value="SecB-like_sf"/>
</dbReference>
<comment type="caution">
    <text evidence="6">The sequence shown here is derived from an EMBL/GenBank/DDBJ whole genome shotgun (WGS) entry which is preliminary data.</text>
</comment>
<dbReference type="RefSeq" id="WP_345491927.1">
    <property type="nucleotide sequence ID" value="NZ_BAABHY010000005.1"/>
</dbReference>
<evidence type="ECO:0000313" key="7">
    <source>
        <dbReference type="Proteomes" id="UP001500171"/>
    </source>
</evidence>
<dbReference type="HAMAP" id="MF_00821">
    <property type="entry name" value="SecB"/>
    <property type="match status" value="1"/>
</dbReference>
<evidence type="ECO:0000256" key="1">
    <source>
        <dbReference type="ARBA" id="ARBA00009990"/>
    </source>
</evidence>
<comment type="subunit">
    <text evidence="5">Homotetramer, a dimer of dimers. One homotetramer interacts with 1 SecA dimer.</text>
</comment>
<keyword evidence="3 5" id="KW-0653">Protein transport</keyword>
<comment type="subcellular location">
    <subcellularLocation>
        <location evidence="5">Cytoplasm</location>
    </subcellularLocation>
</comment>
<dbReference type="NCBIfam" id="NF004393">
    <property type="entry name" value="PRK05751.1-4"/>
    <property type="match status" value="1"/>
</dbReference>
<dbReference type="Proteomes" id="UP001500171">
    <property type="component" value="Unassembled WGS sequence"/>
</dbReference>
<dbReference type="NCBIfam" id="TIGR00809">
    <property type="entry name" value="secB"/>
    <property type="match status" value="1"/>
</dbReference>
<dbReference type="PRINTS" id="PR01594">
    <property type="entry name" value="SECBCHAPRONE"/>
</dbReference>
<dbReference type="PANTHER" id="PTHR36918:SF1">
    <property type="entry name" value="PROTEIN-EXPORT PROTEIN SECB"/>
    <property type="match status" value="1"/>
</dbReference>
<proteinExistence type="inferred from homology"/>
<dbReference type="EMBL" id="BAABHY010000005">
    <property type="protein sequence ID" value="GAA5113145.1"/>
    <property type="molecule type" value="Genomic_DNA"/>
</dbReference>
<gene>
    <name evidence="5 6" type="primary">secB</name>
    <name evidence="6" type="ORF">GCM10023211_20880</name>
</gene>
<comment type="similarity">
    <text evidence="1 5">Belongs to the SecB family.</text>
</comment>
<evidence type="ECO:0000313" key="6">
    <source>
        <dbReference type="EMBL" id="GAA5113145.1"/>
    </source>
</evidence>
<evidence type="ECO:0000256" key="4">
    <source>
        <dbReference type="ARBA" id="ARBA00023010"/>
    </source>
</evidence>
<dbReference type="SUPFAM" id="SSF54611">
    <property type="entry name" value="SecB-like"/>
    <property type="match status" value="1"/>
</dbReference>
<keyword evidence="5" id="KW-0143">Chaperone</keyword>
<keyword evidence="2 5" id="KW-0813">Transport</keyword>
<dbReference type="Pfam" id="PF02556">
    <property type="entry name" value="SecB"/>
    <property type="match status" value="1"/>
</dbReference>
<dbReference type="Gene3D" id="3.10.420.10">
    <property type="entry name" value="SecB-like"/>
    <property type="match status" value="1"/>
</dbReference>
<protein>
    <recommendedName>
        <fullName evidence="5">Protein-export protein SecB</fullName>
    </recommendedName>
</protein>
<evidence type="ECO:0000256" key="3">
    <source>
        <dbReference type="ARBA" id="ARBA00022927"/>
    </source>
</evidence>
<dbReference type="PANTHER" id="PTHR36918">
    <property type="match status" value="1"/>
</dbReference>
<keyword evidence="4 5" id="KW-0811">Translocation</keyword>
<reference evidence="7" key="1">
    <citation type="journal article" date="2019" name="Int. J. Syst. Evol. Microbiol.">
        <title>The Global Catalogue of Microorganisms (GCM) 10K type strain sequencing project: providing services to taxonomists for standard genome sequencing and annotation.</title>
        <authorList>
            <consortium name="The Broad Institute Genomics Platform"/>
            <consortium name="The Broad Institute Genome Sequencing Center for Infectious Disease"/>
            <person name="Wu L."/>
            <person name="Ma J."/>
        </authorList>
    </citation>
    <scope>NUCLEOTIDE SEQUENCE [LARGE SCALE GENOMIC DNA]</scope>
    <source>
        <strain evidence="7">JCM 18050</strain>
    </source>
</reference>
<comment type="function">
    <text evidence="5">One of the proteins required for the normal export of preproteins out of the cell cytoplasm. It is a molecular chaperone that binds to a subset of precursor proteins, maintaining them in a translocation-competent state. It also specifically binds to its receptor SecA.</text>
</comment>